<gene>
    <name evidence="2" type="ORF">FLACOL_02751</name>
</gene>
<proteinExistence type="predicted"/>
<dbReference type="Pfam" id="PF18167">
    <property type="entry name" value="Sa_NUDIX"/>
    <property type="match status" value="1"/>
</dbReference>
<organism evidence="2 3">
    <name type="scientific">Flavobacterium columnare</name>
    <dbReference type="NCBI Taxonomy" id="996"/>
    <lineage>
        <taxon>Bacteria</taxon>
        <taxon>Pseudomonadati</taxon>
        <taxon>Bacteroidota</taxon>
        <taxon>Flavobacteriia</taxon>
        <taxon>Flavobacteriales</taxon>
        <taxon>Flavobacteriaceae</taxon>
        <taxon>Flavobacterium</taxon>
    </lineage>
</organism>
<protein>
    <recommendedName>
        <fullName evidence="1">CD-NTase-associated protein 16 NUDIX domain-containing protein</fullName>
    </recommendedName>
</protein>
<reference evidence="2" key="1">
    <citation type="submission" date="2018-02" db="EMBL/GenBank/DDBJ databases">
        <authorList>
            <person name="Cohen D.B."/>
            <person name="Kent A.D."/>
        </authorList>
    </citation>
    <scope>NUCLEOTIDE SEQUENCE</scope>
    <source>
        <strain evidence="2">CIP109753</strain>
    </source>
</reference>
<name>A0A2N9PEJ0_9FLAO</name>
<evidence type="ECO:0000259" key="1">
    <source>
        <dbReference type="Pfam" id="PF18167"/>
    </source>
</evidence>
<dbReference type="Proteomes" id="UP000238180">
    <property type="component" value="Unassembled WGS sequence"/>
</dbReference>
<dbReference type="RefSeq" id="WP_105197147.1">
    <property type="nucleotide sequence ID" value="NZ_OLKH01000179.1"/>
</dbReference>
<evidence type="ECO:0000313" key="3">
    <source>
        <dbReference type="Proteomes" id="UP000238180"/>
    </source>
</evidence>
<dbReference type="EMBL" id="OLKH01000179">
    <property type="protein sequence ID" value="SPE78733.1"/>
    <property type="molecule type" value="Genomic_DNA"/>
</dbReference>
<feature type="domain" description="CD-NTase-associated protein 16 NUDIX" evidence="1">
    <location>
        <begin position="42"/>
        <end position="247"/>
    </location>
</feature>
<dbReference type="InterPro" id="IPR040829">
    <property type="entry name" value="Cap16_NUDIX"/>
</dbReference>
<evidence type="ECO:0000313" key="2">
    <source>
        <dbReference type="EMBL" id="SPE78733.1"/>
    </source>
</evidence>
<sequence>MAELLTTLLKPILSKGATIVWENRNNLTTYFKTKIGSYKNKDIRFSISYLFKIQIPNSNKYLLVKNRRIENQLQPVGGAYKRYGDDSLFNKCGYKPDNNKNGLNVDEKSASDLRFMVKGKYAIEVMNWFESMQEREINPNREFKEELLDTNILDTNIFQNINYKHIRRFSKNLIWSDFFSCYEILVFDVFELIPNEEQKQFLIELGKVGTNLNKDYAIVECDDIEQLRLMENEKQVARIGQHTKLIINKTF</sequence>
<accession>A0A2N9PEJ0</accession>
<dbReference type="AlphaFoldDB" id="A0A2N9PEJ0"/>